<evidence type="ECO:0000313" key="6">
    <source>
        <dbReference type="EMBL" id="PSK54727.1"/>
    </source>
</evidence>
<dbReference type="OrthoDB" id="10027144at2759"/>
<feature type="domain" description="K Homology" evidence="5">
    <location>
        <begin position="233"/>
        <end position="311"/>
    </location>
</feature>
<dbReference type="EMBL" id="NHZQ01000072">
    <property type="protein sequence ID" value="PSK54727.1"/>
    <property type="molecule type" value="Genomic_DNA"/>
</dbReference>
<feature type="compositionally biased region" description="Low complexity" evidence="4">
    <location>
        <begin position="126"/>
        <end position="137"/>
    </location>
</feature>
<feature type="domain" description="K Homology" evidence="5">
    <location>
        <begin position="895"/>
        <end position="967"/>
    </location>
</feature>
<dbReference type="GO" id="GO:0003729">
    <property type="term" value="F:mRNA binding"/>
    <property type="evidence" value="ECO:0007669"/>
    <property type="project" value="TreeGrafter"/>
</dbReference>
<dbReference type="PROSITE" id="PS50084">
    <property type="entry name" value="KH_TYPE_1"/>
    <property type="match status" value="8"/>
</dbReference>
<evidence type="ECO:0000313" key="7">
    <source>
        <dbReference type="Proteomes" id="UP000243723"/>
    </source>
</evidence>
<accession>A0A2P8A2P8</accession>
<feature type="region of interest" description="Disordered" evidence="4">
    <location>
        <begin position="1"/>
        <end position="91"/>
    </location>
</feature>
<feature type="compositionally biased region" description="Polar residues" evidence="4">
    <location>
        <begin position="1"/>
        <end position="14"/>
    </location>
</feature>
<evidence type="ECO:0000256" key="4">
    <source>
        <dbReference type="SAM" id="MobiDB-lite"/>
    </source>
</evidence>
<gene>
    <name evidence="6" type="ORF">B9Z65_3816</name>
</gene>
<comment type="caution">
    <text evidence="6">The sequence shown here is derived from an EMBL/GenBank/DDBJ whole genome shotgun (WGS) entry which is preliminary data.</text>
</comment>
<protein>
    <submittedName>
        <fullName evidence="6">Vigilin 1</fullName>
    </submittedName>
</protein>
<feature type="domain" description="K Homology" evidence="5">
    <location>
        <begin position="971"/>
        <end position="1050"/>
    </location>
</feature>
<dbReference type="SMART" id="SM00322">
    <property type="entry name" value="KH"/>
    <property type="match status" value="9"/>
</dbReference>
<dbReference type="CDD" id="cd22408">
    <property type="entry name" value="KH-I_Vigilin_rpt4"/>
    <property type="match status" value="1"/>
</dbReference>
<feature type="domain" description="K Homology" evidence="5">
    <location>
        <begin position="803"/>
        <end position="890"/>
    </location>
</feature>
<keyword evidence="3" id="KW-0175">Coiled coil</keyword>
<feature type="compositionally biased region" description="Low complexity" evidence="4">
    <location>
        <begin position="74"/>
        <end position="87"/>
    </location>
</feature>
<dbReference type="Gene3D" id="3.30.1370.10">
    <property type="entry name" value="K Homology domain, type 1"/>
    <property type="match status" value="9"/>
</dbReference>
<dbReference type="InterPro" id="IPR054548">
    <property type="entry name" value="SCP160-like_KH"/>
</dbReference>
<dbReference type="InterPro" id="IPR004088">
    <property type="entry name" value="KH_dom_type_1"/>
</dbReference>
<dbReference type="GO" id="GO:0005737">
    <property type="term" value="C:cytoplasm"/>
    <property type="evidence" value="ECO:0007669"/>
    <property type="project" value="TreeGrafter"/>
</dbReference>
<dbReference type="InterPro" id="IPR004087">
    <property type="entry name" value="KH_dom"/>
</dbReference>
<keyword evidence="7" id="KW-1185">Reference proteome</keyword>
<feature type="compositionally biased region" description="Low complexity" evidence="4">
    <location>
        <begin position="1166"/>
        <end position="1177"/>
    </location>
</feature>
<evidence type="ECO:0000256" key="1">
    <source>
        <dbReference type="ARBA" id="ARBA00022737"/>
    </source>
</evidence>
<feature type="domain" description="K Homology" evidence="5">
    <location>
        <begin position="1054"/>
        <end position="1125"/>
    </location>
</feature>
<keyword evidence="1" id="KW-0677">Repeat</keyword>
<dbReference type="CDD" id="cd00105">
    <property type="entry name" value="KH-I"/>
    <property type="match status" value="1"/>
</dbReference>
<feature type="coiled-coil region" evidence="3">
    <location>
        <begin position="948"/>
        <end position="975"/>
    </location>
</feature>
<feature type="region of interest" description="Disordered" evidence="4">
    <location>
        <begin position="1158"/>
        <end position="1181"/>
    </location>
</feature>
<dbReference type="CDD" id="cd22449">
    <property type="entry name" value="KH-I_ScSCP160_rpt4"/>
    <property type="match status" value="1"/>
</dbReference>
<feature type="region of interest" description="Disordered" evidence="4">
    <location>
        <begin position="841"/>
        <end position="877"/>
    </location>
</feature>
<dbReference type="SUPFAM" id="SSF54791">
    <property type="entry name" value="Eukaryotic type KH-domain (KH-domain type I)"/>
    <property type="match status" value="8"/>
</dbReference>
<feature type="domain" description="K Homology" evidence="5">
    <location>
        <begin position="315"/>
        <end position="404"/>
    </location>
</feature>
<dbReference type="PANTHER" id="PTHR10627">
    <property type="entry name" value="SCP160"/>
    <property type="match status" value="1"/>
</dbReference>
<dbReference type="InterPro" id="IPR036612">
    <property type="entry name" value="KH_dom_type_1_sf"/>
</dbReference>
<dbReference type="CDD" id="cd22448">
    <property type="entry name" value="KH-I_ScSCP160_rpt3"/>
    <property type="match status" value="1"/>
</dbReference>
<evidence type="ECO:0000259" key="5">
    <source>
        <dbReference type="SMART" id="SM00322"/>
    </source>
</evidence>
<sequence>MASQATTNGTSSAGGPTLAEQLMQKHSANDGHNHNVTVEDVVDEEDIQHPPPSADNATTEPLLSEKAAGKKPEAASQPAASKPAAPAFDTKSEELFPALGAPKTSNAPSTWSKKPAVVNVGGGPNGFTNGTTKNNNTARASTPASGFVASGPGLPTMTLPGKHTERVSFAPSQLTPRTQLKKPAHEVLRDINRRSKAEVKMLTGQGGNVIFEGTGPVEAVRQSLKEVAKELGSKQTAKVTIPASVRPHIIGKQGTTIQKLSQRTGARIQVPRTDNTEGLADDDDNNTVDVVIEGDAISAEMARREIEAIVNERTSSVNMRIKDIPHEYYPFLAGPHNTRTNALQEGRDVRLQIPHYHRLVGEAPQAPQNRQPVQFTPQGHLPISISGDRRAAQEVREQIEREVEQLRRQLTIDQLAIERGRHQFIIGEKAAGLHDFLQETGCAIIFPPDDEDSEMLTVVGPADKIEEAMNRVMDLASSMSMSSVDIARQHPNAPLGAQAHARNVTRYLQQRRALEELERAHSARIVAQSGPNASSSWEVYSKDGKNAMRARSEIMNLISAHPPSRFAPVSVDPFFHEHLRRQAAQQVRSQYGVHLLVPEDFSDEPEVLLIYEGGSPADFQIPRRQPSASEAQQFERALKEAAQHILGMTAGHDNIVSRDLDAPTKFHDKIRRHVNKQHESAPQGRIPVQVRVGGRQSQMKSGPPQVSMRGPQNDVEELFKNLIAFIEQEEKDELERGFTLSFDFPKEYANQLIGKSGSNIKKLRDEFDVDIQVNEGKVEIKGPEAKANACKSHIKSLEKKLADEATHQLKIPSQYHSLLIGPKGAQVNRLQDRYKVRINFPRSNNNNADVDAAPDAEGGRRSNQAPDEVVVRGPKKGADEARDELLSLLQYVKDNSHSATISVATSQLPSLIGSGGRELEALRLATGAQIDVPNNREGDSGPRAEVKVRGTKKAVEEAKKRIEEAAKSYDSTVTREIEVDKKHHRSIIGGGGEGIRKIVLAAGGPDDRQRINRMVRFPRAEDTDGNNTIRIEGSADVVDKIVSQIQAFASERDSQTTEHITVAPEKHRLLIGRGGEIRRSIESKFSISLDIPKQTVTGAARSQVKIAGQPADVEKAKAHIAELTKDQEGTTLQIPIKYHNAVADNGQLFRRLRSDHKVTVDHAGQKPPAKTAAPTPKRGGAVPLITDEAPSSDSHSWEMHSLHADDSEGTIPWVLSGSSGDEVNKAKERIERALQEAQKSDTIGFLILPDPRSYRLVIGPGGAEINRIRKETGTKVQVPGGKKGGSGEGEAIEIVGTKDGVEKAREEILNAVGRG</sequence>
<feature type="domain" description="K Homology" evidence="5">
    <location>
        <begin position="409"/>
        <end position="477"/>
    </location>
</feature>
<feature type="coiled-coil region" evidence="3">
    <location>
        <begin position="389"/>
        <end position="416"/>
    </location>
</feature>
<feature type="region of interest" description="Disordered" evidence="4">
    <location>
        <begin position="123"/>
        <end position="153"/>
    </location>
</feature>
<dbReference type="CDD" id="cd02394">
    <property type="entry name" value="KH-I_Vigilin_rpt6"/>
    <property type="match status" value="2"/>
</dbReference>
<dbReference type="Pfam" id="PF22952">
    <property type="entry name" value="KH_11"/>
    <property type="match status" value="1"/>
</dbReference>
<organism evidence="6 7">
    <name type="scientific">Elsinoe australis</name>
    <dbReference type="NCBI Taxonomy" id="40998"/>
    <lineage>
        <taxon>Eukaryota</taxon>
        <taxon>Fungi</taxon>
        <taxon>Dikarya</taxon>
        <taxon>Ascomycota</taxon>
        <taxon>Pezizomycotina</taxon>
        <taxon>Dothideomycetes</taxon>
        <taxon>Dothideomycetidae</taxon>
        <taxon>Myriangiales</taxon>
        <taxon>Elsinoaceae</taxon>
        <taxon>Elsinoe</taxon>
    </lineage>
</organism>
<proteinExistence type="predicted"/>
<keyword evidence="2" id="KW-0694">RNA-binding</keyword>
<dbReference type="Proteomes" id="UP000243723">
    <property type="component" value="Unassembled WGS sequence"/>
</dbReference>
<feature type="domain" description="K Homology" evidence="5">
    <location>
        <begin position="736"/>
        <end position="799"/>
    </location>
</feature>
<dbReference type="Pfam" id="PF00013">
    <property type="entry name" value="KH_1"/>
    <property type="match status" value="7"/>
</dbReference>
<dbReference type="STRING" id="40998.A0A2P8A2P8"/>
<dbReference type="PANTHER" id="PTHR10627:SF31">
    <property type="entry name" value="DODECA-SATELLITE-BINDING PROTEIN 1, ISOFORM A"/>
    <property type="match status" value="1"/>
</dbReference>
<evidence type="ECO:0000256" key="3">
    <source>
        <dbReference type="SAM" id="Coils"/>
    </source>
</evidence>
<reference evidence="6 7" key="1">
    <citation type="submission" date="2017-05" db="EMBL/GenBank/DDBJ databases">
        <title>Draft genome sequence of Elsinoe australis.</title>
        <authorList>
            <person name="Cheng Q."/>
        </authorList>
    </citation>
    <scope>NUCLEOTIDE SEQUENCE [LARGE SCALE GENOMIC DNA]</scope>
    <source>
        <strain evidence="6 7">NL1</strain>
    </source>
</reference>
<feature type="compositionally biased region" description="Low complexity" evidence="4">
    <location>
        <begin position="844"/>
        <end position="856"/>
    </location>
</feature>
<evidence type="ECO:0000256" key="2">
    <source>
        <dbReference type="PROSITE-ProRule" id="PRU00117"/>
    </source>
</evidence>
<name>A0A2P8A2P8_9PEZI</name>
<feature type="domain" description="K Homology" evidence="5">
    <location>
        <begin position="1239"/>
        <end position="1313"/>
    </location>
</feature>